<dbReference type="InterPro" id="IPR020811">
    <property type="entry name" value="Enolase_N"/>
</dbReference>
<dbReference type="SUPFAM" id="SSF51604">
    <property type="entry name" value="Enolase C-terminal domain-like"/>
    <property type="match status" value="1"/>
</dbReference>
<feature type="binding site" evidence="9 12">
    <location>
        <position position="247"/>
    </location>
    <ligand>
        <name>Mg(2+)</name>
        <dbReference type="ChEBI" id="CHEBI:18420"/>
    </ligand>
</feature>
<evidence type="ECO:0000259" key="13">
    <source>
        <dbReference type="SMART" id="SM01192"/>
    </source>
</evidence>
<dbReference type="PANTHER" id="PTHR11902">
    <property type="entry name" value="ENOLASE"/>
    <property type="match status" value="1"/>
</dbReference>
<feature type="binding site" evidence="9">
    <location>
        <position position="373"/>
    </location>
    <ligand>
        <name>(2R)-2-phosphoglycerate</name>
        <dbReference type="ChEBI" id="CHEBI:58289"/>
    </ligand>
</feature>
<dbReference type="Pfam" id="PF03952">
    <property type="entry name" value="Enolase_N"/>
    <property type="match status" value="1"/>
</dbReference>
<feature type="binding site" evidence="11">
    <location>
        <begin position="371"/>
        <end position="374"/>
    </location>
    <ligand>
        <name>substrate</name>
    </ligand>
</feature>
<evidence type="ECO:0000256" key="6">
    <source>
        <dbReference type="ARBA" id="ARBA00022842"/>
    </source>
</evidence>
<dbReference type="FunFam" id="3.30.390.10:FF:000001">
    <property type="entry name" value="Enolase"/>
    <property type="match status" value="1"/>
</dbReference>
<feature type="binding site" evidence="9">
    <location>
        <position position="374"/>
    </location>
    <ligand>
        <name>(2R)-2-phosphoglycerate</name>
        <dbReference type="ChEBI" id="CHEBI:58289"/>
    </ligand>
</feature>
<evidence type="ECO:0000313" key="15">
    <source>
        <dbReference type="EMBL" id="PIY63354.1"/>
    </source>
</evidence>
<dbReference type="GO" id="GO:0000015">
    <property type="term" value="C:phosphopyruvate hydratase complex"/>
    <property type="evidence" value="ECO:0007669"/>
    <property type="project" value="InterPro"/>
</dbReference>
<dbReference type="SFLD" id="SFLDG00178">
    <property type="entry name" value="enolase"/>
    <property type="match status" value="1"/>
</dbReference>
<comment type="catalytic activity">
    <reaction evidence="9">
        <text>(2R)-2-phosphoglycerate = phosphoenolpyruvate + H2O</text>
        <dbReference type="Rhea" id="RHEA:10164"/>
        <dbReference type="ChEBI" id="CHEBI:15377"/>
        <dbReference type="ChEBI" id="CHEBI:58289"/>
        <dbReference type="ChEBI" id="CHEBI:58702"/>
        <dbReference type="EC" id="4.2.1.11"/>
    </reaction>
</comment>
<evidence type="ECO:0000256" key="4">
    <source>
        <dbReference type="ARBA" id="ARBA00017068"/>
    </source>
</evidence>
<feature type="binding site" evidence="9 12">
    <location>
        <position position="292"/>
    </location>
    <ligand>
        <name>Mg(2+)</name>
        <dbReference type="ChEBI" id="CHEBI:18420"/>
    </ligand>
</feature>
<feature type="binding site" evidence="11">
    <location>
        <position position="395"/>
    </location>
    <ligand>
        <name>substrate</name>
    </ligand>
</feature>
<dbReference type="InterPro" id="IPR029017">
    <property type="entry name" value="Enolase-like_N"/>
</dbReference>
<feature type="binding site" evidence="9">
    <location>
        <position position="169"/>
    </location>
    <ligand>
        <name>(2R)-2-phosphoglycerate</name>
        <dbReference type="ChEBI" id="CHEBI:58289"/>
    </ligand>
</feature>
<dbReference type="Pfam" id="PF00113">
    <property type="entry name" value="Enolase_C"/>
    <property type="match status" value="1"/>
</dbReference>
<dbReference type="PROSITE" id="PS00164">
    <property type="entry name" value="ENOLASE"/>
    <property type="match status" value="1"/>
</dbReference>
<dbReference type="InterPro" id="IPR000941">
    <property type="entry name" value="Enolase"/>
</dbReference>
<sequence length="421" mass="46373">MARKIKNITAHEILDSRGNPTVSVRIEVEGGISATSSVPSGASTGTHEALELRDGDLKRYGGQGVLKAVRNVNTLIARCLIGLDVTRQQALDRAMIELDGTDNKSRLGANAILGVSLAAARTGAAVKKQPLYSYIRSTYRLAYRGFKLPLPMMNVLNGGRHADWAIDFQECLIIPQQRKFAERVRAGAETFHALKKILKKGGYETSVGDEGGYAPHLKSNEQAFDLIMEAIRAAGYRPGKDIKLGADIAASELYSAESGRYELKLDRKSLTAGQLTELYASWIKKYPFMTLEDGLAEDDWDNWADQTKRLGRKLVLVGDDLFVTDVDRLQRGIEAKVANAILIKVNQIGSLSETVDAIELAHANGYQTSISHRSGETVDTFIADLSVAVNSEFIKSGSLSRSERLEKYNRLMEIERELARR</sequence>
<evidence type="ECO:0000259" key="14">
    <source>
        <dbReference type="SMART" id="SM01193"/>
    </source>
</evidence>
<feature type="binding site" evidence="9">
    <location>
        <position position="344"/>
    </location>
    <ligand>
        <name>(2R)-2-phosphoglycerate</name>
        <dbReference type="ChEBI" id="CHEBI:58289"/>
    </ligand>
</feature>
<feature type="binding site" evidence="11">
    <location>
        <position position="292"/>
    </location>
    <ligand>
        <name>substrate</name>
    </ligand>
</feature>
<keyword evidence="15" id="KW-0670">Pyruvate</keyword>
<proteinExistence type="inferred from homology"/>
<reference evidence="16" key="1">
    <citation type="submission" date="2017-09" db="EMBL/GenBank/DDBJ databases">
        <title>Depth-based differentiation of microbial function through sediment-hosted aquifers and enrichment of novel symbionts in the deep terrestrial subsurface.</title>
        <authorList>
            <person name="Probst A.J."/>
            <person name="Ladd B."/>
            <person name="Jarett J.K."/>
            <person name="Geller-Mcgrath D.E."/>
            <person name="Sieber C.M.K."/>
            <person name="Emerson J.B."/>
            <person name="Anantharaman K."/>
            <person name="Thomas B.C."/>
            <person name="Malmstrom R."/>
            <person name="Stieglmeier M."/>
            <person name="Klingl A."/>
            <person name="Woyke T."/>
            <person name="Ryan C.M."/>
            <person name="Banfield J.F."/>
        </authorList>
    </citation>
    <scope>NUCLEOTIDE SEQUENCE [LARGE SCALE GENOMIC DNA]</scope>
</reference>
<evidence type="ECO:0000256" key="3">
    <source>
        <dbReference type="ARBA" id="ARBA00012058"/>
    </source>
</evidence>
<feature type="active site" description="Proton donor" evidence="9 10">
    <location>
        <position position="210"/>
    </location>
</feature>
<evidence type="ECO:0000256" key="12">
    <source>
        <dbReference type="PIRSR" id="PIRSR001400-3"/>
    </source>
</evidence>
<dbReference type="InterPro" id="IPR020809">
    <property type="entry name" value="Enolase_CS"/>
</dbReference>
<dbReference type="HAMAP" id="MF_00318">
    <property type="entry name" value="Enolase"/>
    <property type="match status" value="1"/>
</dbReference>
<evidence type="ECO:0000256" key="9">
    <source>
        <dbReference type="HAMAP-Rule" id="MF_00318"/>
    </source>
</evidence>
<comment type="cofactor">
    <cofactor evidence="12">
        <name>Mg(2+)</name>
        <dbReference type="ChEBI" id="CHEBI:18420"/>
    </cofactor>
    <text evidence="12">Mg(2+) is required for catalysis and for stabilizing the dimer.</text>
</comment>
<dbReference type="Proteomes" id="UP000230973">
    <property type="component" value="Unassembled WGS sequence"/>
</dbReference>
<feature type="domain" description="Enolase C-terminal TIM barrel" evidence="13">
    <location>
        <begin position="145"/>
        <end position="421"/>
    </location>
</feature>
<dbReference type="Gene3D" id="3.20.20.120">
    <property type="entry name" value="Enolase-like C-terminal domain"/>
    <property type="match status" value="1"/>
</dbReference>
<keyword evidence="7 9" id="KW-0324">Glycolysis</keyword>
<dbReference type="PANTHER" id="PTHR11902:SF1">
    <property type="entry name" value="ENOLASE"/>
    <property type="match status" value="1"/>
</dbReference>
<feature type="active site" description="Proton acceptor" evidence="9 10">
    <location>
        <position position="344"/>
    </location>
</feature>
<feature type="binding site" evidence="11">
    <location>
        <position position="319"/>
    </location>
    <ligand>
        <name>substrate</name>
    </ligand>
</feature>
<evidence type="ECO:0000256" key="7">
    <source>
        <dbReference type="ARBA" id="ARBA00023152"/>
    </source>
</evidence>
<dbReference type="GO" id="GO:0000287">
    <property type="term" value="F:magnesium ion binding"/>
    <property type="evidence" value="ECO:0007669"/>
    <property type="project" value="UniProtKB-UniRule"/>
</dbReference>
<name>A0A2M7QB44_9BACT</name>
<comment type="cofactor">
    <cofactor evidence="9">
        <name>Mg(2+)</name>
        <dbReference type="ChEBI" id="CHEBI:18420"/>
    </cofactor>
    <text evidence="9">Binds a second Mg(2+) ion via substrate during catalysis.</text>
</comment>
<evidence type="ECO:0000256" key="8">
    <source>
        <dbReference type="ARBA" id="ARBA00023239"/>
    </source>
</evidence>
<dbReference type="EMBL" id="PFLC01000007">
    <property type="protein sequence ID" value="PIY63354.1"/>
    <property type="molecule type" value="Genomic_DNA"/>
</dbReference>
<dbReference type="CDD" id="cd03313">
    <property type="entry name" value="enolase"/>
    <property type="match status" value="1"/>
</dbReference>
<gene>
    <name evidence="9" type="primary">eno</name>
    <name evidence="15" type="ORF">COY93_00350</name>
</gene>
<feature type="binding site" evidence="9 12">
    <location>
        <position position="319"/>
    </location>
    <ligand>
        <name>Mg(2+)</name>
        <dbReference type="ChEBI" id="CHEBI:18420"/>
    </ligand>
</feature>
<keyword evidence="8 9" id="KW-0456">Lyase</keyword>
<feature type="domain" description="Enolase N-terminal" evidence="14">
    <location>
        <begin position="5"/>
        <end position="135"/>
    </location>
</feature>
<dbReference type="PRINTS" id="PR00148">
    <property type="entry name" value="ENOLASE"/>
</dbReference>
<dbReference type="AlphaFoldDB" id="A0A2M7QB44"/>
<evidence type="ECO:0000256" key="2">
    <source>
        <dbReference type="ARBA" id="ARBA00009604"/>
    </source>
</evidence>
<comment type="pathway">
    <text evidence="1 9">Carbohydrate degradation; glycolysis; pyruvate from D-glyceraldehyde 3-phosphate: step 4/5.</text>
</comment>
<dbReference type="GO" id="GO:0004634">
    <property type="term" value="F:phosphopyruvate hydratase activity"/>
    <property type="evidence" value="ECO:0007669"/>
    <property type="project" value="UniProtKB-UniRule"/>
</dbReference>
<organism evidence="15 16">
    <name type="scientific">Candidatus Uhrbacteria bacterium CG_4_10_14_0_8_um_filter_58_22</name>
    <dbReference type="NCBI Taxonomy" id="1975029"/>
    <lineage>
        <taxon>Bacteria</taxon>
        <taxon>Candidatus Uhriibacteriota</taxon>
    </lineage>
</organism>
<dbReference type="InterPro" id="IPR020810">
    <property type="entry name" value="Enolase_C"/>
</dbReference>
<dbReference type="SMART" id="SM01193">
    <property type="entry name" value="Enolase_N"/>
    <property type="match status" value="1"/>
</dbReference>
<dbReference type="NCBIfam" id="TIGR01060">
    <property type="entry name" value="eno"/>
    <property type="match status" value="1"/>
</dbReference>
<comment type="function">
    <text evidence="9">Catalyzes the reversible conversion of 2-phosphoglycerate (2-PG) into phosphoenolpyruvate (PEP). It is essential for the degradation of carbohydrates via glycolysis.</text>
</comment>
<evidence type="ECO:0000313" key="16">
    <source>
        <dbReference type="Proteomes" id="UP000230973"/>
    </source>
</evidence>
<keyword evidence="9 12" id="KW-0479">Metal-binding</keyword>
<comment type="similarity">
    <text evidence="2 9">Belongs to the enolase family.</text>
</comment>
<evidence type="ECO:0000256" key="11">
    <source>
        <dbReference type="PIRSR" id="PIRSR001400-2"/>
    </source>
</evidence>
<feature type="binding site" evidence="11">
    <location>
        <position position="161"/>
    </location>
    <ligand>
        <name>substrate</name>
    </ligand>
</feature>
<dbReference type="GO" id="GO:0006096">
    <property type="term" value="P:glycolytic process"/>
    <property type="evidence" value="ECO:0007669"/>
    <property type="project" value="UniProtKB-UniRule"/>
</dbReference>
<dbReference type="SUPFAM" id="SSF54826">
    <property type="entry name" value="Enolase N-terminal domain-like"/>
    <property type="match status" value="1"/>
</dbReference>
<feature type="binding site" evidence="9">
    <location>
        <position position="395"/>
    </location>
    <ligand>
        <name>(2R)-2-phosphoglycerate</name>
        <dbReference type="ChEBI" id="CHEBI:58289"/>
    </ligand>
</feature>
<dbReference type="GO" id="GO:0009986">
    <property type="term" value="C:cell surface"/>
    <property type="evidence" value="ECO:0007669"/>
    <property type="project" value="UniProtKB-SubCell"/>
</dbReference>
<dbReference type="SFLD" id="SFLDS00001">
    <property type="entry name" value="Enolase"/>
    <property type="match status" value="1"/>
</dbReference>
<dbReference type="InterPro" id="IPR036849">
    <property type="entry name" value="Enolase-like_C_sf"/>
</dbReference>
<dbReference type="PIRSF" id="PIRSF001400">
    <property type="entry name" value="Enolase"/>
    <property type="match status" value="1"/>
</dbReference>
<comment type="caution">
    <text evidence="15">The sequence shown here is derived from an EMBL/GenBank/DDBJ whole genome shotgun (WGS) entry which is preliminary data.</text>
</comment>
<dbReference type="SMART" id="SM01192">
    <property type="entry name" value="Enolase_C"/>
    <property type="match status" value="1"/>
</dbReference>
<comment type="subcellular location">
    <subcellularLocation>
        <location evidence="9">Cytoplasm</location>
    </subcellularLocation>
    <subcellularLocation>
        <location evidence="9">Secreted</location>
    </subcellularLocation>
    <subcellularLocation>
        <location evidence="9">Cell surface</location>
    </subcellularLocation>
    <text evidence="9">Fractions of enolase are present in both the cytoplasm and on the cell surface.</text>
</comment>
<dbReference type="EC" id="4.2.1.11" evidence="3 9"/>
<evidence type="ECO:0000256" key="5">
    <source>
        <dbReference type="ARBA" id="ARBA00022525"/>
    </source>
</evidence>
<accession>A0A2M7QB44</accession>
<dbReference type="UniPathway" id="UPA00109">
    <property type="reaction ID" value="UER00187"/>
</dbReference>
<evidence type="ECO:0000256" key="10">
    <source>
        <dbReference type="PIRSR" id="PIRSR001400-1"/>
    </source>
</evidence>
<keyword evidence="9" id="KW-0963">Cytoplasm</keyword>
<dbReference type="SFLD" id="SFLDF00002">
    <property type="entry name" value="enolase"/>
    <property type="match status" value="1"/>
</dbReference>
<protein>
    <recommendedName>
        <fullName evidence="4 9">Enolase</fullName>
        <ecNumber evidence="3 9">4.2.1.11</ecNumber>
    </recommendedName>
    <alternativeName>
        <fullName evidence="9">2-phospho-D-glycerate hydro-lyase</fullName>
    </alternativeName>
    <alternativeName>
        <fullName evidence="9">2-phosphoglycerate dehydratase</fullName>
    </alternativeName>
</protein>
<keyword evidence="5 9" id="KW-0964">Secreted</keyword>
<keyword evidence="6 9" id="KW-0460">Magnesium</keyword>
<dbReference type="GO" id="GO:0005576">
    <property type="term" value="C:extracellular region"/>
    <property type="evidence" value="ECO:0007669"/>
    <property type="project" value="UniProtKB-SubCell"/>
</dbReference>
<evidence type="ECO:0000256" key="1">
    <source>
        <dbReference type="ARBA" id="ARBA00005031"/>
    </source>
</evidence>
<feature type="binding site" evidence="11">
    <location>
        <position position="170"/>
    </location>
    <ligand>
        <name>substrate</name>
    </ligand>
</feature>
<dbReference type="Gene3D" id="3.30.390.10">
    <property type="entry name" value="Enolase-like, N-terminal domain"/>
    <property type="match status" value="1"/>
</dbReference>